<evidence type="ECO:0000256" key="2">
    <source>
        <dbReference type="ARBA" id="ARBA00022801"/>
    </source>
</evidence>
<dbReference type="HOGENOM" id="CLU_1704972_0_0_1"/>
<evidence type="ECO:0000256" key="1">
    <source>
        <dbReference type="ARBA" id="ARBA00022722"/>
    </source>
</evidence>
<accession>A0A067P520</accession>
<keyword evidence="2" id="KW-0378">Hydrolase</keyword>
<feature type="chain" id="PRO_5001642854" evidence="3">
    <location>
        <begin position="24"/>
        <end position="154"/>
    </location>
</feature>
<gene>
    <name evidence="4" type="ORF">PLEOSDRAFT_1101961</name>
</gene>
<protein>
    <submittedName>
        <fullName evidence="4">Uncharacterized protein</fullName>
    </submittedName>
</protein>
<dbReference type="InterPro" id="IPR016191">
    <property type="entry name" value="Ribonuclease/ribotoxin"/>
</dbReference>
<dbReference type="InterPro" id="IPR000026">
    <property type="entry name" value="N1-like"/>
</dbReference>
<evidence type="ECO:0000313" key="5">
    <source>
        <dbReference type="Proteomes" id="UP000027073"/>
    </source>
</evidence>
<dbReference type="GO" id="GO:0016787">
    <property type="term" value="F:hydrolase activity"/>
    <property type="evidence" value="ECO:0007669"/>
    <property type="project" value="UniProtKB-KW"/>
</dbReference>
<evidence type="ECO:0000256" key="3">
    <source>
        <dbReference type="SAM" id="SignalP"/>
    </source>
</evidence>
<dbReference type="OrthoDB" id="5425539at2759"/>
<dbReference type="EMBL" id="KL198006">
    <property type="protein sequence ID" value="KDQ30986.1"/>
    <property type="molecule type" value="Genomic_DNA"/>
</dbReference>
<dbReference type="Gene3D" id="3.10.450.30">
    <property type="entry name" value="Microbial ribonucleases"/>
    <property type="match status" value="1"/>
</dbReference>
<dbReference type="GO" id="GO:0004521">
    <property type="term" value="F:RNA endonuclease activity"/>
    <property type="evidence" value="ECO:0007669"/>
    <property type="project" value="InterPro"/>
</dbReference>
<keyword evidence="1" id="KW-0540">Nuclease</keyword>
<reference evidence="5" key="1">
    <citation type="journal article" date="2014" name="Proc. Natl. Acad. Sci. U.S.A.">
        <title>Extensive sampling of basidiomycete genomes demonstrates inadequacy of the white-rot/brown-rot paradigm for wood decay fungi.</title>
        <authorList>
            <person name="Riley R."/>
            <person name="Salamov A.A."/>
            <person name="Brown D.W."/>
            <person name="Nagy L.G."/>
            <person name="Floudas D."/>
            <person name="Held B.W."/>
            <person name="Levasseur A."/>
            <person name="Lombard V."/>
            <person name="Morin E."/>
            <person name="Otillar R."/>
            <person name="Lindquist E.A."/>
            <person name="Sun H."/>
            <person name="LaButti K.M."/>
            <person name="Schmutz J."/>
            <person name="Jabbour D."/>
            <person name="Luo H."/>
            <person name="Baker S.E."/>
            <person name="Pisabarro A.G."/>
            <person name="Walton J.D."/>
            <person name="Blanchette R.A."/>
            <person name="Henrissat B."/>
            <person name="Martin F."/>
            <person name="Cullen D."/>
            <person name="Hibbett D.S."/>
            <person name="Grigoriev I.V."/>
        </authorList>
    </citation>
    <scope>NUCLEOTIDE SEQUENCE [LARGE SCALE GENOMIC DNA]</scope>
    <source>
        <strain evidence="5">PC15</strain>
    </source>
</reference>
<dbReference type="VEuPathDB" id="FungiDB:PLEOSDRAFT_1101961"/>
<name>A0A067P520_PLEO1</name>
<sequence length="154" mass="16587">MLGLRFIRPCIALLLLVAALVSGLCDCTAKVGKNTIGNAYNSTQSTAAVNEARRLEAAKQQVGLKVKNPYPHYFGNGEGLAFTVAGCVKPNLREFPILAGSLYSNKSKTQGADRVVYTNTGTFCGKSPANPIIFSHHDYNPNPTVQWLISEQDA</sequence>
<dbReference type="Proteomes" id="UP000027073">
    <property type="component" value="Unassembled WGS sequence"/>
</dbReference>
<dbReference type="GO" id="GO:0003723">
    <property type="term" value="F:RNA binding"/>
    <property type="evidence" value="ECO:0007669"/>
    <property type="project" value="InterPro"/>
</dbReference>
<feature type="signal peptide" evidence="3">
    <location>
        <begin position="1"/>
        <end position="23"/>
    </location>
</feature>
<keyword evidence="3" id="KW-0732">Signal</keyword>
<dbReference type="InParanoid" id="A0A067P520"/>
<evidence type="ECO:0000313" key="4">
    <source>
        <dbReference type="EMBL" id="KDQ30986.1"/>
    </source>
</evidence>
<proteinExistence type="predicted"/>
<organism evidence="4 5">
    <name type="scientific">Pleurotus ostreatus (strain PC15)</name>
    <name type="common">Oyster mushroom</name>
    <dbReference type="NCBI Taxonomy" id="1137138"/>
    <lineage>
        <taxon>Eukaryota</taxon>
        <taxon>Fungi</taxon>
        <taxon>Dikarya</taxon>
        <taxon>Basidiomycota</taxon>
        <taxon>Agaricomycotina</taxon>
        <taxon>Agaricomycetes</taxon>
        <taxon>Agaricomycetidae</taxon>
        <taxon>Agaricales</taxon>
        <taxon>Pleurotineae</taxon>
        <taxon>Pleurotaceae</taxon>
        <taxon>Pleurotus</taxon>
    </lineage>
</organism>
<dbReference type="SUPFAM" id="SSF53933">
    <property type="entry name" value="Microbial ribonucleases"/>
    <property type="match status" value="1"/>
</dbReference>
<dbReference type="Pfam" id="PF00545">
    <property type="entry name" value="Ribonuclease"/>
    <property type="match status" value="1"/>
</dbReference>
<dbReference type="AlphaFoldDB" id="A0A067P520"/>